<dbReference type="PANTHER" id="PTHR46847:SF1">
    <property type="entry name" value="D-ALLOSE-BINDING PERIPLASMIC PROTEIN-RELATED"/>
    <property type="match status" value="1"/>
</dbReference>
<comment type="similarity">
    <text evidence="2">Belongs to the bacterial solute-binding protein 2 family.</text>
</comment>
<evidence type="ECO:0000259" key="5">
    <source>
        <dbReference type="Pfam" id="PF13407"/>
    </source>
</evidence>
<dbReference type="OrthoDB" id="8287616at2"/>
<dbReference type="Gene3D" id="3.40.50.2300">
    <property type="match status" value="2"/>
</dbReference>
<feature type="chain" id="PRO_5020922883" evidence="4">
    <location>
        <begin position="29"/>
        <end position="371"/>
    </location>
</feature>
<evidence type="ECO:0000256" key="2">
    <source>
        <dbReference type="ARBA" id="ARBA00007639"/>
    </source>
</evidence>
<accession>A0A4Q2RGU3</accession>
<gene>
    <name evidence="6" type="ORF">D3272_05345</name>
</gene>
<comment type="caution">
    <text evidence="6">The sequence shown here is derived from an EMBL/GenBank/DDBJ whole genome shotgun (WGS) entry which is preliminary data.</text>
</comment>
<dbReference type="Pfam" id="PF13407">
    <property type="entry name" value="Peripla_BP_4"/>
    <property type="match status" value="1"/>
</dbReference>
<evidence type="ECO:0000256" key="3">
    <source>
        <dbReference type="ARBA" id="ARBA00022729"/>
    </source>
</evidence>
<reference evidence="6 7" key="1">
    <citation type="submission" date="2018-09" db="EMBL/GenBank/DDBJ databases">
        <authorList>
            <person name="Grouzdev D.S."/>
            <person name="Krutkina M.S."/>
        </authorList>
    </citation>
    <scope>NUCLEOTIDE SEQUENCE [LARGE SCALE GENOMIC DNA]</scope>
    <source>
        <strain evidence="6 7">RmlP001</strain>
    </source>
</reference>
<comment type="subcellular location">
    <subcellularLocation>
        <location evidence="1">Cell envelope</location>
    </subcellularLocation>
</comment>
<feature type="signal peptide" evidence="4">
    <location>
        <begin position="1"/>
        <end position="28"/>
    </location>
</feature>
<proteinExistence type="inferred from homology"/>
<evidence type="ECO:0000256" key="1">
    <source>
        <dbReference type="ARBA" id="ARBA00004196"/>
    </source>
</evidence>
<evidence type="ECO:0000256" key="4">
    <source>
        <dbReference type="SAM" id="SignalP"/>
    </source>
</evidence>
<feature type="domain" description="Periplasmic binding protein" evidence="5">
    <location>
        <begin position="68"/>
        <end position="316"/>
    </location>
</feature>
<dbReference type="Proteomes" id="UP000289411">
    <property type="component" value="Unassembled WGS sequence"/>
</dbReference>
<evidence type="ECO:0000313" key="7">
    <source>
        <dbReference type="Proteomes" id="UP000289411"/>
    </source>
</evidence>
<sequence length="371" mass="39443">MASSRFKALALTILAAGAGLIGGGAARADDLSYFDGQVAPFLQRPSFTVPGPTFDARACMKGKSILSIPVSSANPFTANIEKAMAAAAKKVGFKFTTWENQGQSSQWVQGMDTAVNQKVDLIDLLAGTDPRVLVPQVQAARAAKIPVVASHYSGVEQTAEVLKYADGDVPVDYHKAGALLADWAVVQTKGHLNALELISTGPLSTDSMMAGIAAELKHCADCKTKVMNFAVPDWGTRITPAIQAALLADPTINYIIVIYDSMAQFVVPAVSITGSAERVKIDAFNGTPFVLGLVQTGQVQMDIGENLDWIGHALVDSEMRRICGLPIPADPKIPFYVFTKDNAKDAGTPPQLSQGYGDAYVKGYADLWKLP</sequence>
<dbReference type="RefSeq" id="WP_129218105.1">
    <property type="nucleotide sequence ID" value="NZ_QYBC01000003.1"/>
</dbReference>
<dbReference type="PANTHER" id="PTHR46847">
    <property type="entry name" value="D-ALLOSE-BINDING PERIPLASMIC PROTEIN-RELATED"/>
    <property type="match status" value="1"/>
</dbReference>
<dbReference type="AlphaFoldDB" id="A0A4Q2RGU3"/>
<evidence type="ECO:0000313" key="6">
    <source>
        <dbReference type="EMBL" id="RYB06751.1"/>
    </source>
</evidence>
<dbReference type="SUPFAM" id="SSF53822">
    <property type="entry name" value="Periplasmic binding protein-like I"/>
    <property type="match status" value="1"/>
</dbReference>
<dbReference type="GO" id="GO:0030313">
    <property type="term" value="C:cell envelope"/>
    <property type="evidence" value="ECO:0007669"/>
    <property type="project" value="UniProtKB-SubCell"/>
</dbReference>
<dbReference type="EMBL" id="QYBC01000003">
    <property type="protein sequence ID" value="RYB06751.1"/>
    <property type="molecule type" value="Genomic_DNA"/>
</dbReference>
<reference evidence="6 7" key="2">
    <citation type="submission" date="2019-02" db="EMBL/GenBank/DDBJ databases">
        <title>'Lichenibacterium ramalinii' gen. nov. sp. nov., 'Lichenibacterium minor' gen. nov. sp. nov.</title>
        <authorList>
            <person name="Pankratov T."/>
        </authorList>
    </citation>
    <scope>NUCLEOTIDE SEQUENCE [LARGE SCALE GENOMIC DNA]</scope>
    <source>
        <strain evidence="6 7">RmlP001</strain>
    </source>
</reference>
<name>A0A4Q2RGU3_9HYPH</name>
<protein>
    <submittedName>
        <fullName evidence="6">Sugar ABC transporter substrate-binding protein</fullName>
    </submittedName>
</protein>
<dbReference type="InterPro" id="IPR025997">
    <property type="entry name" value="SBP_2_dom"/>
</dbReference>
<organism evidence="6 7">
    <name type="scientific">Lichenibacterium ramalinae</name>
    <dbReference type="NCBI Taxonomy" id="2316527"/>
    <lineage>
        <taxon>Bacteria</taxon>
        <taxon>Pseudomonadati</taxon>
        <taxon>Pseudomonadota</taxon>
        <taxon>Alphaproteobacteria</taxon>
        <taxon>Hyphomicrobiales</taxon>
        <taxon>Lichenihabitantaceae</taxon>
        <taxon>Lichenibacterium</taxon>
    </lineage>
</organism>
<dbReference type="InterPro" id="IPR028082">
    <property type="entry name" value="Peripla_BP_I"/>
</dbReference>
<dbReference type="GO" id="GO:0030246">
    <property type="term" value="F:carbohydrate binding"/>
    <property type="evidence" value="ECO:0007669"/>
    <property type="project" value="UniProtKB-ARBA"/>
</dbReference>
<keyword evidence="3 4" id="KW-0732">Signal</keyword>
<keyword evidence="7" id="KW-1185">Reference proteome</keyword>